<accession>A0A533I883</accession>
<dbReference type="GO" id="GO:0003700">
    <property type="term" value="F:DNA-binding transcription factor activity"/>
    <property type="evidence" value="ECO:0007669"/>
    <property type="project" value="InterPro"/>
</dbReference>
<sequence>MDFRQIRIFKAVFDAGSIVGAADQERCAPSVIAHHLVNLEHRLKQPLFERSSRGAVPTPAGQHFYHHAVAILRAIDSAEGEMRDHGDRLSGRVVLGIAFSAVMGMALPLMRRVAADQPELQLEMAESVSGATIERLLAADIDLALAFNPPRDPRLSLTPLLEEDMICLGKPAQVGNPNQPMSFSDFLTHRFVLTRKGSRGRPMADDTDAQKLLERHASMFSENVAAALLFVNSGLGVMLGTRANLAHGAYDADVIGREICDPAISRTLYLCERRDAPMSRSMAYIRDLILQIVDAEIAAGRWDCRSLLQG</sequence>
<evidence type="ECO:0000313" key="7">
    <source>
        <dbReference type="EMBL" id="TKW66941.1"/>
    </source>
</evidence>
<comment type="caution">
    <text evidence="7">The sequence shown here is derived from an EMBL/GenBank/DDBJ whole genome shotgun (WGS) entry which is preliminary data.</text>
</comment>
<dbReference type="GO" id="GO:2000142">
    <property type="term" value="P:regulation of DNA-templated transcription initiation"/>
    <property type="evidence" value="ECO:0007669"/>
    <property type="project" value="TreeGrafter"/>
</dbReference>
<dbReference type="PROSITE" id="PS50931">
    <property type="entry name" value="HTH_LYSR"/>
    <property type="match status" value="1"/>
</dbReference>
<evidence type="ECO:0000259" key="6">
    <source>
        <dbReference type="PROSITE" id="PS50931"/>
    </source>
</evidence>
<dbReference type="Pfam" id="PF00126">
    <property type="entry name" value="HTH_1"/>
    <property type="match status" value="1"/>
</dbReference>
<dbReference type="SUPFAM" id="SSF53850">
    <property type="entry name" value="Periplasmic binding protein-like II"/>
    <property type="match status" value="1"/>
</dbReference>
<dbReference type="Gene3D" id="1.10.10.10">
    <property type="entry name" value="Winged helix-like DNA-binding domain superfamily/Winged helix DNA-binding domain"/>
    <property type="match status" value="1"/>
</dbReference>
<evidence type="ECO:0000256" key="4">
    <source>
        <dbReference type="ARBA" id="ARBA00023159"/>
    </source>
</evidence>
<keyword evidence="4" id="KW-0010">Activator</keyword>
<protein>
    <submittedName>
        <fullName evidence="7">LysR family transcriptional regulator</fullName>
    </submittedName>
</protein>
<feature type="domain" description="HTH lysR-type" evidence="6">
    <location>
        <begin position="1"/>
        <end position="58"/>
    </location>
</feature>
<name>A0A533I883_PARDE</name>
<evidence type="ECO:0000256" key="3">
    <source>
        <dbReference type="ARBA" id="ARBA00023125"/>
    </source>
</evidence>
<dbReference type="SUPFAM" id="SSF46785">
    <property type="entry name" value="Winged helix' DNA-binding domain"/>
    <property type="match status" value="1"/>
</dbReference>
<dbReference type="PANTHER" id="PTHR30293">
    <property type="entry name" value="TRANSCRIPTIONAL REGULATORY PROTEIN NAC-RELATED"/>
    <property type="match status" value="1"/>
</dbReference>
<comment type="similarity">
    <text evidence="1">Belongs to the LysR transcriptional regulatory family.</text>
</comment>
<dbReference type="AlphaFoldDB" id="A0A533I883"/>
<dbReference type="InterPro" id="IPR036388">
    <property type="entry name" value="WH-like_DNA-bd_sf"/>
</dbReference>
<organism evidence="7 8">
    <name type="scientific">Paracoccus denitrificans</name>
    <dbReference type="NCBI Taxonomy" id="266"/>
    <lineage>
        <taxon>Bacteria</taxon>
        <taxon>Pseudomonadati</taxon>
        <taxon>Pseudomonadota</taxon>
        <taxon>Alphaproteobacteria</taxon>
        <taxon>Rhodobacterales</taxon>
        <taxon>Paracoccaceae</taxon>
        <taxon>Paracoccus</taxon>
    </lineage>
</organism>
<keyword evidence="3" id="KW-0238">DNA-binding</keyword>
<dbReference type="InterPro" id="IPR000847">
    <property type="entry name" value="LysR_HTH_N"/>
</dbReference>
<reference evidence="7 8" key="1">
    <citation type="journal article" date="2017" name="Nat. Commun.">
        <title>In situ click chemistry generation of cyclooxygenase-2 inhibitors.</title>
        <authorList>
            <person name="Bhardwaj A."/>
            <person name="Kaur J."/>
            <person name="Wuest M."/>
            <person name="Wuest F."/>
        </authorList>
    </citation>
    <scope>NUCLEOTIDE SEQUENCE [LARGE SCALE GENOMIC DNA]</scope>
    <source>
        <strain evidence="7">S2_012_000_R3_94</strain>
    </source>
</reference>
<gene>
    <name evidence="7" type="ORF">DI616_07645</name>
</gene>
<keyword evidence="5" id="KW-0804">Transcription</keyword>
<dbReference type="Pfam" id="PF03466">
    <property type="entry name" value="LysR_substrate"/>
    <property type="match status" value="1"/>
</dbReference>
<dbReference type="Proteomes" id="UP000315344">
    <property type="component" value="Unassembled WGS sequence"/>
</dbReference>
<keyword evidence="2" id="KW-0805">Transcription regulation</keyword>
<dbReference type="Gene3D" id="3.40.190.10">
    <property type="entry name" value="Periplasmic binding protein-like II"/>
    <property type="match status" value="2"/>
</dbReference>
<evidence type="ECO:0000256" key="2">
    <source>
        <dbReference type="ARBA" id="ARBA00023015"/>
    </source>
</evidence>
<dbReference type="EMBL" id="VAFL01000005">
    <property type="protein sequence ID" value="TKW66941.1"/>
    <property type="molecule type" value="Genomic_DNA"/>
</dbReference>
<dbReference type="InterPro" id="IPR005119">
    <property type="entry name" value="LysR_subst-bd"/>
</dbReference>
<dbReference type="GO" id="GO:0003677">
    <property type="term" value="F:DNA binding"/>
    <property type="evidence" value="ECO:0007669"/>
    <property type="project" value="UniProtKB-KW"/>
</dbReference>
<evidence type="ECO:0000256" key="1">
    <source>
        <dbReference type="ARBA" id="ARBA00009437"/>
    </source>
</evidence>
<evidence type="ECO:0000313" key="8">
    <source>
        <dbReference type="Proteomes" id="UP000315344"/>
    </source>
</evidence>
<dbReference type="InterPro" id="IPR036390">
    <property type="entry name" value="WH_DNA-bd_sf"/>
</dbReference>
<dbReference type="PANTHER" id="PTHR30293:SF0">
    <property type="entry name" value="NITROGEN ASSIMILATION REGULATORY PROTEIN NAC"/>
    <property type="match status" value="1"/>
</dbReference>
<evidence type="ECO:0000256" key="5">
    <source>
        <dbReference type="ARBA" id="ARBA00023163"/>
    </source>
</evidence>
<proteinExistence type="inferred from homology"/>